<feature type="transmembrane region" description="Helical" evidence="6">
    <location>
        <begin position="427"/>
        <end position="452"/>
    </location>
</feature>
<feature type="transmembrane region" description="Helical" evidence="6">
    <location>
        <begin position="403"/>
        <end position="421"/>
    </location>
</feature>
<keyword evidence="9" id="KW-1185">Reference proteome</keyword>
<accession>K9GZY9</accession>
<dbReference type="PATRIC" id="fig|1238182.3.peg.1975"/>
<organism evidence="8 9">
    <name type="scientific">Caenispirillum salinarum AK4</name>
    <dbReference type="NCBI Taxonomy" id="1238182"/>
    <lineage>
        <taxon>Bacteria</taxon>
        <taxon>Pseudomonadati</taxon>
        <taxon>Pseudomonadota</taxon>
        <taxon>Alphaproteobacteria</taxon>
        <taxon>Rhodospirillales</taxon>
        <taxon>Novispirillaceae</taxon>
        <taxon>Caenispirillum</taxon>
    </lineage>
</organism>
<dbReference type="InterPro" id="IPR038766">
    <property type="entry name" value="Membrane_comp_ABC_pdt"/>
</dbReference>
<gene>
    <name evidence="8" type="ORF">C882_4313</name>
</gene>
<dbReference type="GO" id="GO:0005886">
    <property type="term" value="C:plasma membrane"/>
    <property type="evidence" value="ECO:0007669"/>
    <property type="project" value="UniProtKB-SubCell"/>
</dbReference>
<dbReference type="PANTHER" id="PTHR30287:SF1">
    <property type="entry name" value="INNER MEMBRANE PROTEIN"/>
    <property type="match status" value="1"/>
</dbReference>
<keyword evidence="3 6" id="KW-0812">Transmembrane</keyword>
<keyword evidence="2" id="KW-1003">Cell membrane</keyword>
<evidence type="ECO:0000256" key="1">
    <source>
        <dbReference type="ARBA" id="ARBA00004651"/>
    </source>
</evidence>
<evidence type="ECO:0000256" key="3">
    <source>
        <dbReference type="ARBA" id="ARBA00022692"/>
    </source>
</evidence>
<evidence type="ECO:0000313" key="9">
    <source>
        <dbReference type="Proteomes" id="UP000009881"/>
    </source>
</evidence>
<name>K9GZY9_9PROT</name>
<evidence type="ECO:0000259" key="7">
    <source>
        <dbReference type="Pfam" id="PF02687"/>
    </source>
</evidence>
<comment type="caution">
    <text evidence="8">The sequence shown here is derived from an EMBL/GenBank/DDBJ whole genome shotgun (WGS) entry which is preliminary data.</text>
</comment>
<dbReference type="OrthoDB" id="9775544at2"/>
<dbReference type="RefSeq" id="WP_009540421.1">
    <property type="nucleotide sequence ID" value="NZ_ANHY01000008.1"/>
</dbReference>
<protein>
    <submittedName>
        <fullName evidence="8">ABC transporter, permease protein, putative</fullName>
    </submittedName>
</protein>
<dbReference type="AlphaFoldDB" id="K9GZY9"/>
<evidence type="ECO:0000313" key="8">
    <source>
        <dbReference type="EMBL" id="EKV30354.1"/>
    </source>
</evidence>
<dbReference type="Proteomes" id="UP000009881">
    <property type="component" value="Unassembled WGS sequence"/>
</dbReference>
<evidence type="ECO:0000256" key="2">
    <source>
        <dbReference type="ARBA" id="ARBA00022475"/>
    </source>
</evidence>
<feature type="domain" description="ABC3 transporter permease C-terminal" evidence="7">
    <location>
        <begin position="265"/>
        <end position="380"/>
    </location>
</feature>
<feature type="transmembrane region" description="Helical" evidence="6">
    <location>
        <begin position="306"/>
        <end position="331"/>
    </location>
</feature>
<feature type="transmembrane region" description="Helical" evidence="6">
    <location>
        <begin position="351"/>
        <end position="373"/>
    </location>
</feature>
<evidence type="ECO:0000256" key="6">
    <source>
        <dbReference type="SAM" id="Phobius"/>
    </source>
</evidence>
<feature type="transmembrane region" description="Helical" evidence="6">
    <location>
        <begin position="721"/>
        <end position="741"/>
    </location>
</feature>
<dbReference type="eggNOG" id="COG3127">
    <property type="taxonomic scope" value="Bacteria"/>
</dbReference>
<feature type="domain" description="ABC3 transporter permease C-terminal" evidence="7">
    <location>
        <begin position="722"/>
        <end position="833"/>
    </location>
</feature>
<feature type="transmembrane region" description="Helical" evidence="6">
    <location>
        <begin position="260"/>
        <end position="285"/>
    </location>
</feature>
<evidence type="ECO:0000256" key="5">
    <source>
        <dbReference type="ARBA" id="ARBA00023136"/>
    </source>
</evidence>
<dbReference type="STRING" id="1238182.C882_4313"/>
<dbReference type="InterPro" id="IPR003838">
    <property type="entry name" value="ABC3_permease_C"/>
</dbReference>
<keyword evidence="5 6" id="KW-0472">Membrane</keyword>
<proteinExistence type="predicted"/>
<dbReference type="EMBL" id="ANHY01000008">
    <property type="protein sequence ID" value="EKV30354.1"/>
    <property type="molecule type" value="Genomic_DNA"/>
</dbReference>
<reference evidence="8 9" key="1">
    <citation type="journal article" date="2013" name="Genome Announc.">
        <title>Draft Genome Sequence of an Alphaproteobacterium, Caenispirillum salinarum AK4(T), Isolated from a Solar Saltern.</title>
        <authorList>
            <person name="Khatri I."/>
            <person name="Singh A."/>
            <person name="Korpole S."/>
            <person name="Pinnaka A.K."/>
            <person name="Subramanian S."/>
        </authorList>
    </citation>
    <scope>NUCLEOTIDE SEQUENCE [LARGE SCALE GENOMIC DNA]</scope>
    <source>
        <strain evidence="8 9">AK4</strain>
    </source>
</reference>
<sequence length="843" mass="88418">MAAARFANLPVAWRFALRELRGGLSGFRIFLACLALGVAAIAAAGSTNEAVQRGLEADARVILGGDLEVELTYRPPTPDQMALMDSFGRTSLTSELRTMARGGGDSTLVQMKGVDDAYPLYGAVELDPAMPLSEALAQRDGTWGTAVDPALLARLGIDVGDTIRLGDLDVEVRAALIVQPDRANRVFSFGPTVLLANPAVEATGLVQPGTLIEYETRVATDRVEDLRAALTREYPDAGWQLRGLDRAAPGFERFLGNITLFLTLVGLTALLVGGIGVANAVKAFLDSRVNTIATLKCLGASSRRIFHIYLIQITLIAALGIGLGLVLGALVPFAASGALKGLLPVEAKAALYPWPLVKAAGFGVLTALVFALWPLSRTRAIRAAALFRSVVAAPGGMPHGRDLLSILVLAGLLAALTIATADNPVLAAWFVVGSVVSLALFRGAAWVVKALAARQSTAARGRPGLRLALANLHRPGAPTASVVLSLGLGLTVLVAVAQIEGNLSRTINENLPDQAPTFFFIDIQPDQVETFETTVAEVEGASIVQMADMIRGNITHLKGDPVVIENVDPEVRWTVRGDRGLSSAAEPPSNAEIVAGEWWPADWQGTPQISLAQNIAEGLGVGVGDTVTVNVLGRAITGEIANLRNVNWGSLSMNFSFLFSPNTLAGAPRTWIATVQADGAAADQLERLMADRLSNVSALRVKDALDAVNQVIAAAGNAVRAVAAVTLLAGALVLAGAIAAGHRRRVYDSVVLKVLGATRRDVLRAFLVEYGILGAATGVIAVAIGSVVGWAVMTFVMREVTWTWLPWIAAGTVLACVVVTLGAGFAGTWRAMGVKAAPLLRNE</sequence>
<dbReference type="PANTHER" id="PTHR30287">
    <property type="entry name" value="MEMBRANE COMPONENT OF PREDICTED ABC SUPERFAMILY METABOLITE UPTAKE TRANSPORTER"/>
    <property type="match status" value="1"/>
</dbReference>
<dbReference type="Pfam" id="PF02687">
    <property type="entry name" value="FtsX"/>
    <property type="match status" value="2"/>
</dbReference>
<comment type="subcellular location">
    <subcellularLocation>
        <location evidence="1">Cell membrane</location>
        <topology evidence="1">Multi-pass membrane protein</topology>
    </subcellularLocation>
</comment>
<feature type="transmembrane region" description="Helical" evidence="6">
    <location>
        <begin position="762"/>
        <end position="792"/>
    </location>
</feature>
<evidence type="ECO:0000256" key="4">
    <source>
        <dbReference type="ARBA" id="ARBA00022989"/>
    </source>
</evidence>
<feature type="transmembrane region" description="Helical" evidence="6">
    <location>
        <begin position="804"/>
        <end position="826"/>
    </location>
</feature>
<keyword evidence="4 6" id="KW-1133">Transmembrane helix</keyword>